<name>A0A699XFM5_TANCI</name>
<proteinExistence type="predicted"/>
<reference evidence="1" key="1">
    <citation type="journal article" date="2019" name="Sci. Rep.">
        <title>Draft genome of Tanacetum cinerariifolium, the natural source of mosquito coil.</title>
        <authorList>
            <person name="Yamashiro T."/>
            <person name="Shiraishi A."/>
            <person name="Satake H."/>
            <person name="Nakayama K."/>
        </authorList>
    </citation>
    <scope>NUCLEOTIDE SEQUENCE</scope>
</reference>
<protein>
    <submittedName>
        <fullName evidence="1">Uncharacterized protein</fullName>
    </submittedName>
</protein>
<sequence>MESVLCRDVRFRWTHVGGSLLEMHSAHTDEECGAKVWRAKLVPHYGGACAKPVGLCNSAPRRSFGGS</sequence>
<gene>
    <name evidence="1" type="ORF">Tci_929972</name>
</gene>
<organism evidence="1">
    <name type="scientific">Tanacetum cinerariifolium</name>
    <name type="common">Dalmatian daisy</name>
    <name type="synonym">Chrysanthemum cinerariifolium</name>
    <dbReference type="NCBI Taxonomy" id="118510"/>
    <lineage>
        <taxon>Eukaryota</taxon>
        <taxon>Viridiplantae</taxon>
        <taxon>Streptophyta</taxon>
        <taxon>Embryophyta</taxon>
        <taxon>Tracheophyta</taxon>
        <taxon>Spermatophyta</taxon>
        <taxon>Magnoliopsida</taxon>
        <taxon>eudicotyledons</taxon>
        <taxon>Gunneridae</taxon>
        <taxon>Pentapetalae</taxon>
        <taxon>asterids</taxon>
        <taxon>campanulids</taxon>
        <taxon>Asterales</taxon>
        <taxon>Asteraceae</taxon>
        <taxon>Asteroideae</taxon>
        <taxon>Anthemideae</taxon>
        <taxon>Anthemidinae</taxon>
        <taxon>Tanacetum</taxon>
    </lineage>
</organism>
<accession>A0A699XFM5</accession>
<evidence type="ECO:0000313" key="1">
    <source>
        <dbReference type="EMBL" id="GFD58003.1"/>
    </source>
</evidence>
<dbReference type="AlphaFoldDB" id="A0A699XFM5"/>
<comment type="caution">
    <text evidence="1">The sequence shown here is derived from an EMBL/GenBank/DDBJ whole genome shotgun (WGS) entry which is preliminary data.</text>
</comment>
<dbReference type="EMBL" id="BKCJ011847568">
    <property type="protein sequence ID" value="GFD58003.1"/>
    <property type="molecule type" value="Genomic_DNA"/>
</dbReference>